<organism evidence="1 2">
    <name type="scientific">Carnegiea gigantea</name>
    <dbReference type="NCBI Taxonomy" id="171969"/>
    <lineage>
        <taxon>Eukaryota</taxon>
        <taxon>Viridiplantae</taxon>
        <taxon>Streptophyta</taxon>
        <taxon>Embryophyta</taxon>
        <taxon>Tracheophyta</taxon>
        <taxon>Spermatophyta</taxon>
        <taxon>Magnoliopsida</taxon>
        <taxon>eudicotyledons</taxon>
        <taxon>Gunneridae</taxon>
        <taxon>Pentapetalae</taxon>
        <taxon>Caryophyllales</taxon>
        <taxon>Cactineae</taxon>
        <taxon>Cactaceae</taxon>
        <taxon>Cactoideae</taxon>
        <taxon>Echinocereeae</taxon>
        <taxon>Carnegiea</taxon>
    </lineage>
</organism>
<sequence length="386" mass="43399">MMILPSPSHQNPSLILGAKELPSFFSESSGFRIQCTLYTASIPLSHPFPFTTLKLERLDCLGAVDWVCTRCDSTPACECIGYYSYLLTETALWRLFPSSESGKKNDDNSGFFNPFSLDYVLDLSSVCDDCFCCQIYGYPDSYVLFCVLNVASEMENLSFISKAISLDCRFTAWLLRLEHGEKIDMLSIIVDRTYRLWSNSVAISSKSRAPRICHVKVTTSPQLAGCILQELTGSYGCMCTGCRLVRWLLPSLLAILPFKLVAFGTVNCIFSPNCMLIIIKIMNTLLCSTQYSSFDRLLSITNSLGLKIVWNVQGAKKTQVLEEVKILKRTAQPDILFLIEAMTNEKKTLVALFKKWGSITSILSSWLTIQEEYGLFGIIIIVMRQF</sequence>
<proteinExistence type="predicted"/>
<dbReference type="Proteomes" id="UP001153076">
    <property type="component" value="Unassembled WGS sequence"/>
</dbReference>
<protein>
    <submittedName>
        <fullName evidence="1">Uncharacterized protein</fullName>
    </submittedName>
</protein>
<keyword evidence="2" id="KW-1185">Reference proteome</keyword>
<reference evidence="1" key="1">
    <citation type="submission" date="2022-04" db="EMBL/GenBank/DDBJ databases">
        <title>Carnegiea gigantea Genome sequencing and assembly v2.</title>
        <authorList>
            <person name="Copetti D."/>
            <person name="Sanderson M.J."/>
            <person name="Burquez A."/>
            <person name="Wojciechowski M.F."/>
        </authorList>
    </citation>
    <scope>NUCLEOTIDE SEQUENCE</scope>
    <source>
        <strain evidence="1">SGP5-SGP5p</strain>
        <tissue evidence="1">Aerial part</tissue>
    </source>
</reference>
<dbReference type="EMBL" id="JAKOGI010000997">
    <property type="protein sequence ID" value="KAJ8428539.1"/>
    <property type="molecule type" value="Genomic_DNA"/>
</dbReference>
<dbReference type="AlphaFoldDB" id="A0A9Q1JPC7"/>
<evidence type="ECO:0000313" key="1">
    <source>
        <dbReference type="EMBL" id="KAJ8428539.1"/>
    </source>
</evidence>
<name>A0A9Q1JPC7_9CARY</name>
<comment type="caution">
    <text evidence="1">The sequence shown here is derived from an EMBL/GenBank/DDBJ whole genome shotgun (WGS) entry which is preliminary data.</text>
</comment>
<accession>A0A9Q1JPC7</accession>
<evidence type="ECO:0000313" key="2">
    <source>
        <dbReference type="Proteomes" id="UP001153076"/>
    </source>
</evidence>
<gene>
    <name evidence="1" type="ORF">Cgig2_003787</name>
</gene>